<organism evidence="4 5">
    <name type="scientific">Larkinella terrae</name>
    <dbReference type="NCBI Taxonomy" id="2025311"/>
    <lineage>
        <taxon>Bacteria</taxon>
        <taxon>Pseudomonadati</taxon>
        <taxon>Bacteroidota</taxon>
        <taxon>Cytophagia</taxon>
        <taxon>Cytophagales</taxon>
        <taxon>Spirosomataceae</taxon>
        <taxon>Larkinella</taxon>
    </lineage>
</organism>
<keyword evidence="5" id="KW-1185">Reference proteome</keyword>
<evidence type="ECO:0000259" key="3">
    <source>
        <dbReference type="Pfam" id="PF02384"/>
    </source>
</evidence>
<dbReference type="PRINTS" id="PR00507">
    <property type="entry name" value="N12N6MTFRASE"/>
</dbReference>
<dbReference type="InterPro" id="IPR003356">
    <property type="entry name" value="DNA_methylase_A-5"/>
</dbReference>
<reference evidence="4 5" key="1">
    <citation type="journal article" date="2018" name="Antonie Van Leeuwenhoek">
        <title>Larkinella terrae sp. nov., isolated from soil on Jeju Island, South Korea.</title>
        <authorList>
            <person name="Ten L.N."/>
            <person name="Jeon J."/>
            <person name="Park S.J."/>
            <person name="Park S."/>
            <person name="Lee S.Y."/>
            <person name="Kim M.K."/>
            <person name="Jung H.Y."/>
        </authorList>
    </citation>
    <scope>NUCLEOTIDE SEQUENCE [LARGE SCALE GENOMIC DNA]</scope>
    <source>
        <strain evidence="4 5">KCTC 52001</strain>
    </source>
</reference>
<protein>
    <submittedName>
        <fullName evidence="4">N-6 DNA methylase</fullName>
    </submittedName>
</protein>
<evidence type="ECO:0000256" key="1">
    <source>
        <dbReference type="ARBA" id="ARBA00006594"/>
    </source>
</evidence>
<dbReference type="PANTHER" id="PTHR42998:SF1">
    <property type="entry name" value="TYPE I RESTRICTION ENZYME HINDI METHYLASE SUBUNIT"/>
    <property type="match status" value="1"/>
</dbReference>
<sequence length="265" mass="30287">MLKSTVVPHELRAFNKLFSQMEHGFNYSSFFSDFVEFLTESFMPQRVGVYERLKQQYGDLDRFVQLTQELILLQQSQIVTDTDWYDGLGNYYECLTSRGKSQLLGQFFTPEHVCDLMVRLQGCEESLKGKRQKVYDPSCGSGRLLLAFHALAPGNYHFAADLDPICARMTAVNMALHGCEGEAVCMDSLKWEWRFGYRVNRLLPLAGCPSIETIEPEDSYLFGSFREKKQLQPDPSKPAQTRPQGAYKEPQHIGQVAQNGQLILF</sequence>
<dbReference type="GO" id="GO:0032259">
    <property type="term" value="P:methylation"/>
    <property type="evidence" value="ECO:0007669"/>
    <property type="project" value="UniProtKB-KW"/>
</dbReference>
<gene>
    <name evidence="4" type="ORF">GJJ30_11415</name>
</gene>
<comment type="similarity">
    <text evidence="1">Belongs to the N(4)/N(6)-methyltransferase family.</text>
</comment>
<dbReference type="GO" id="GO:0003677">
    <property type="term" value="F:DNA binding"/>
    <property type="evidence" value="ECO:0007669"/>
    <property type="project" value="InterPro"/>
</dbReference>
<dbReference type="OrthoDB" id="9814572at2"/>
<dbReference type="EMBL" id="WJXZ01000006">
    <property type="protein sequence ID" value="MRS61897.1"/>
    <property type="molecule type" value="Genomic_DNA"/>
</dbReference>
<dbReference type="Gene3D" id="3.40.50.150">
    <property type="entry name" value="Vaccinia Virus protein VP39"/>
    <property type="match status" value="1"/>
</dbReference>
<dbReference type="RefSeq" id="WP_154175286.1">
    <property type="nucleotide sequence ID" value="NZ_WJXZ01000006.1"/>
</dbReference>
<proteinExistence type="inferred from homology"/>
<evidence type="ECO:0000256" key="2">
    <source>
        <dbReference type="SAM" id="MobiDB-lite"/>
    </source>
</evidence>
<keyword evidence="4" id="KW-0808">Transferase</keyword>
<dbReference type="AlphaFoldDB" id="A0A7K0EJA4"/>
<evidence type="ECO:0000313" key="5">
    <source>
        <dbReference type="Proteomes" id="UP000441754"/>
    </source>
</evidence>
<dbReference type="GO" id="GO:0008170">
    <property type="term" value="F:N-methyltransferase activity"/>
    <property type="evidence" value="ECO:0007669"/>
    <property type="project" value="InterPro"/>
</dbReference>
<keyword evidence="4" id="KW-0489">Methyltransferase</keyword>
<dbReference type="Proteomes" id="UP000441754">
    <property type="component" value="Unassembled WGS sequence"/>
</dbReference>
<evidence type="ECO:0000313" key="4">
    <source>
        <dbReference type="EMBL" id="MRS61897.1"/>
    </source>
</evidence>
<dbReference type="InterPro" id="IPR029063">
    <property type="entry name" value="SAM-dependent_MTases_sf"/>
</dbReference>
<accession>A0A7K0EJA4</accession>
<dbReference type="SUPFAM" id="SSF53335">
    <property type="entry name" value="S-adenosyl-L-methionine-dependent methyltransferases"/>
    <property type="match status" value="1"/>
</dbReference>
<dbReference type="InterPro" id="IPR052916">
    <property type="entry name" value="Type-I_RE_MTase_Subunit"/>
</dbReference>
<feature type="domain" description="DNA methylase adenine-specific" evidence="3">
    <location>
        <begin position="86"/>
        <end position="183"/>
    </location>
</feature>
<name>A0A7K0EJA4_9BACT</name>
<dbReference type="Pfam" id="PF02384">
    <property type="entry name" value="N6_Mtase"/>
    <property type="match status" value="1"/>
</dbReference>
<dbReference type="PANTHER" id="PTHR42998">
    <property type="entry name" value="TYPE I RESTRICTION ENZYME HINDVIIP M PROTEIN-RELATED"/>
    <property type="match status" value="1"/>
</dbReference>
<comment type="caution">
    <text evidence="4">The sequence shown here is derived from an EMBL/GenBank/DDBJ whole genome shotgun (WGS) entry which is preliminary data.</text>
</comment>
<feature type="region of interest" description="Disordered" evidence="2">
    <location>
        <begin position="230"/>
        <end position="250"/>
    </location>
</feature>